<evidence type="ECO:0000256" key="2">
    <source>
        <dbReference type="ARBA" id="ARBA00022723"/>
    </source>
</evidence>
<keyword evidence="5" id="KW-0812">Transmembrane</keyword>
<keyword evidence="5" id="KW-0472">Membrane</keyword>
<keyword evidence="1 4" id="KW-0349">Heme</keyword>
<dbReference type="OrthoDB" id="9811281at2"/>
<evidence type="ECO:0000313" key="8">
    <source>
        <dbReference type="EMBL" id="SFA58862.1"/>
    </source>
</evidence>
<dbReference type="GO" id="GO:0020037">
    <property type="term" value="F:heme binding"/>
    <property type="evidence" value="ECO:0007669"/>
    <property type="project" value="InterPro"/>
</dbReference>
<dbReference type="Proteomes" id="UP000029846">
    <property type="component" value="Unassembled WGS sequence"/>
</dbReference>
<feature type="domain" description="Cytochrome c" evidence="6">
    <location>
        <begin position="42"/>
        <end position="141"/>
    </location>
</feature>
<dbReference type="RefSeq" id="WP_036742522.1">
    <property type="nucleotide sequence ID" value="NZ_FOJO01000022.1"/>
</dbReference>
<organism evidence="7 9">
    <name type="scientific">Paracoccus halophilus</name>
    <dbReference type="NCBI Taxonomy" id="376733"/>
    <lineage>
        <taxon>Bacteria</taxon>
        <taxon>Pseudomonadati</taxon>
        <taxon>Pseudomonadota</taxon>
        <taxon>Alphaproteobacteria</taxon>
        <taxon>Rhodobacterales</taxon>
        <taxon>Paracoccaceae</taxon>
        <taxon>Paracoccus</taxon>
    </lineage>
</organism>
<evidence type="ECO:0000256" key="3">
    <source>
        <dbReference type="ARBA" id="ARBA00023004"/>
    </source>
</evidence>
<proteinExistence type="predicted"/>
<evidence type="ECO:0000313" key="9">
    <source>
        <dbReference type="Proteomes" id="UP000029846"/>
    </source>
</evidence>
<keyword evidence="3 4" id="KW-0408">Iron</keyword>
<evidence type="ECO:0000256" key="5">
    <source>
        <dbReference type="SAM" id="Phobius"/>
    </source>
</evidence>
<dbReference type="Gene3D" id="1.10.760.10">
    <property type="entry name" value="Cytochrome c-like domain"/>
    <property type="match status" value="1"/>
</dbReference>
<reference evidence="7 9" key="2">
    <citation type="submission" date="2014-10" db="EMBL/GenBank/DDBJ databases">
        <title>Paracoccus sanguinis sp. nov., isolated from clinical specimens of New York State patients.</title>
        <authorList>
            <person name="Mingle L.A."/>
            <person name="Cole J.A."/>
            <person name="Lapierre P."/>
            <person name="Musser K.A."/>
        </authorList>
    </citation>
    <scope>NUCLEOTIDE SEQUENCE [LARGE SCALE GENOMIC DNA]</scope>
    <source>
        <strain evidence="7 9">JCM 14014</strain>
    </source>
</reference>
<dbReference type="GO" id="GO:0009055">
    <property type="term" value="F:electron transfer activity"/>
    <property type="evidence" value="ECO:0007669"/>
    <property type="project" value="InterPro"/>
</dbReference>
<dbReference type="PROSITE" id="PS51007">
    <property type="entry name" value="CYTC"/>
    <property type="match status" value="1"/>
</dbReference>
<dbReference type="InterPro" id="IPR051459">
    <property type="entry name" value="Cytochrome_c-type_DH"/>
</dbReference>
<feature type="transmembrane region" description="Helical" evidence="5">
    <location>
        <begin position="6"/>
        <end position="27"/>
    </location>
</feature>
<dbReference type="STRING" id="376733.SAMN04487972_12228"/>
<gene>
    <name evidence="7" type="ORF">IT41_14440</name>
    <name evidence="8" type="ORF">SAMN04487972_12228</name>
</gene>
<sequence>MNRGLLGRAVAGMAAIALIAAGARLVWTSAPGELRLRADDARVVAQGREIYAAQCAACHGADLAGQPDWKRPLPDGRLPAPPHDENGHTWHHDSQLLFDLTKFGIGAMIDDPDYLTDMPVYDGLLSDDQIVAVLSYIKSTWPAGIRARHDRLDRE</sequence>
<evidence type="ECO:0000256" key="1">
    <source>
        <dbReference type="ARBA" id="ARBA00022617"/>
    </source>
</evidence>
<keyword evidence="5" id="KW-1133">Transmembrane helix</keyword>
<dbReference type="AlphaFoldDB" id="A0A099EZF1"/>
<reference evidence="8 10" key="3">
    <citation type="submission" date="2016-10" db="EMBL/GenBank/DDBJ databases">
        <authorList>
            <person name="de Groot N.N."/>
        </authorList>
    </citation>
    <scope>NUCLEOTIDE SEQUENCE [LARGE SCALE GENOMIC DNA]</scope>
    <source>
        <strain evidence="8 10">CGMCC 1.6117</strain>
    </source>
</reference>
<name>A0A099EZF1_9RHOB</name>
<evidence type="ECO:0000259" key="6">
    <source>
        <dbReference type="PROSITE" id="PS51007"/>
    </source>
</evidence>
<dbReference type="Proteomes" id="UP000182312">
    <property type="component" value="Unassembled WGS sequence"/>
</dbReference>
<dbReference type="Pfam" id="PF00034">
    <property type="entry name" value="Cytochrom_C"/>
    <property type="match status" value="1"/>
</dbReference>
<protein>
    <submittedName>
        <fullName evidence="7 8">Cytochrome C</fullName>
    </submittedName>
</protein>
<dbReference type="eggNOG" id="COG2010">
    <property type="taxonomic scope" value="Bacteria"/>
</dbReference>
<dbReference type="GO" id="GO:0046872">
    <property type="term" value="F:metal ion binding"/>
    <property type="evidence" value="ECO:0007669"/>
    <property type="project" value="UniProtKB-KW"/>
</dbReference>
<keyword evidence="2 4" id="KW-0479">Metal-binding</keyword>
<evidence type="ECO:0000256" key="4">
    <source>
        <dbReference type="PROSITE-ProRule" id="PRU00433"/>
    </source>
</evidence>
<reference evidence="7 9" key="1">
    <citation type="submission" date="2014-09" db="EMBL/GenBank/DDBJ databases">
        <authorList>
            <person name="McGinnis J.M."/>
            <person name="Wolfgang W.J."/>
        </authorList>
    </citation>
    <scope>NUCLEOTIDE SEQUENCE [LARGE SCALE GENOMIC DNA]</scope>
    <source>
        <strain evidence="7 9">JCM 14014</strain>
    </source>
</reference>
<keyword evidence="9" id="KW-1185">Reference proteome</keyword>
<accession>A0A099EZF1</accession>
<dbReference type="PANTHER" id="PTHR35008">
    <property type="entry name" value="BLL4482 PROTEIN-RELATED"/>
    <property type="match status" value="1"/>
</dbReference>
<evidence type="ECO:0000313" key="7">
    <source>
        <dbReference type="EMBL" id="KGJ03361.1"/>
    </source>
</evidence>
<dbReference type="SUPFAM" id="SSF46626">
    <property type="entry name" value="Cytochrome c"/>
    <property type="match status" value="1"/>
</dbReference>
<dbReference type="EMBL" id="FOJO01000022">
    <property type="protein sequence ID" value="SFA58862.1"/>
    <property type="molecule type" value="Genomic_DNA"/>
</dbReference>
<evidence type="ECO:0000313" key="10">
    <source>
        <dbReference type="Proteomes" id="UP000182312"/>
    </source>
</evidence>
<dbReference type="InterPro" id="IPR036909">
    <property type="entry name" value="Cyt_c-like_dom_sf"/>
</dbReference>
<dbReference type="EMBL" id="JRKN01000022">
    <property type="protein sequence ID" value="KGJ03361.1"/>
    <property type="molecule type" value="Genomic_DNA"/>
</dbReference>
<dbReference type="PANTHER" id="PTHR35008:SF4">
    <property type="entry name" value="BLL4482 PROTEIN"/>
    <property type="match status" value="1"/>
</dbReference>
<dbReference type="InterPro" id="IPR009056">
    <property type="entry name" value="Cyt_c-like_dom"/>
</dbReference>